<feature type="compositionally biased region" description="Polar residues" evidence="2">
    <location>
        <begin position="87"/>
        <end position="97"/>
    </location>
</feature>
<evidence type="ECO:0000313" key="5">
    <source>
        <dbReference type="Proteomes" id="UP000239649"/>
    </source>
</evidence>
<dbReference type="EMBL" id="LHPF02000001">
    <property type="protein sequence ID" value="PSC76785.1"/>
    <property type="molecule type" value="Genomic_DNA"/>
</dbReference>
<feature type="region of interest" description="Disordered" evidence="2">
    <location>
        <begin position="77"/>
        <end position="111"/>
    </location>
</feature>
<proteinExistence type="predicted"/>
<dbReference type="SMART" id="SM01066">
    <property type="entry name" value="CBM_25"/>
    <property type="match status" value="1"/>
</dbReference>
<evidence type="ECO:0000313" key="4">
    <source>
        <dbReference type="EMBL" id="PSC76785.1"/>
    </source>
</evidence>
<keyword evidence="5" id="KW-1185">Reference proteome</keyword>
<keyword evidence="1" id="KW-0175">Coiled coil</keyword>
<dbReference type="STRING" id="554055.A0A2P6VRT5"/>
<dbReference type="AlphaFoldDB" id="A0A2P6VRT5"/>
<feature type="coiled-coil region" evidence="1">
    <location>
        <begin position="25"/>
        <end position="66"/>
    </location>
</feature>
<gene>
    <name evidence="4" type="primary">g916</name>
    <name evidence="4" type="ORF">C2E20_0916</name>
</gene>
<accession>A0A2P6VRT5</accession>
<dbReference type="InterPro" id="IPR005085">
    <property type="entry name" value="CBM25"/>
</dbReference>
<dbReference type="Gene3D" id="2.60.40.10">
    <property type="entry name" value="Immunoglobulins"/>
    <property type="match status" value="1"/>
</dbReference>
<dbReference type="Proteomes" id="UP000239649">
    <property type="component" value="Unassembled WGS sequence"/>
</dbReference>
<protein>
    <submittedName>
        <fullName evidence="4">Type I</fullName>
    </submittedName>
</protein>
<evidence type="ECO:0000259" key="3">
    <source>
        <dbReference type="SMART" id="SM01066"/>
    </source>
</evidence>
<reference evidence="4 5" key="1">
    <citation type="journal article" date="2018" name="Plant J.">
        <title>Genome sequences of Chlorella sorokiniana UTEX 1602 and Micractinium conductrix SAG 241.80: implications to maltose excretion by a green alga.</title>
        <authorList>
            <person name="Arriola M.B."/>
            <person name="Velmurugan N."/>
            <person name="Zhang Y."/>
            <person name="Plunkett M.H."/>
            <person name="Hondzo H."/>
            <person name="Barney B.M."/>
        </authorList>
    </citation>
    <scope>NUCLEOTIDE SEQUENCE [LARGE SCALE GENOMIC DNA]</scope>
    <source>
        <strain evidence="4 5">SAG 241.80</strain>
    </source>
</reference>
<comment type="caution">
    <text evidence="4">The sequence shown here is derived from an EMBL/GenBank/DDBJ whole genome shotgun (WGS) entry which is preliminary data.</text>
</comment>
<sequence>MVPEGAIRTLSPDARRIFREAQDNIIELNKSRLRALEELKAARQKIAELEQKLESAVAEASSATSQLQQLGPASLQQVAPAAMGSPSGDTTTYSFNRQQAAPPPQQGTPAVEQSVTVVYETGWGSAFLHHNCDGRGWTEVPGARMDNGSQQFPGKKVLTVPGRRMEFVINDGKSDWDKPQGKDNYVVEEPGTYRVKNGKLTRLA</sequence>
<dbReference type="InterPro" id="IPR013783">
    <property type="entry name" value="Ig-like_fold"/>
</dbReference>
<dbReference type="OrthoDB" id="542705at2759"/>
<name>A0A2P6VRT5_9CHLO</name>
<evidence type="ECO:0000256" key="1">
    <source>
        <dbReference type="SAM" id="Coils"/>
    </source>
</evidence>
<feature type="domain" description="Carbohydrate binding module family 25" evidence="3">
    <location>
        <begin position="112"/>
        <end position="190"/>
    </location>
</feature>
<organism evidence="4 5">
    <name type="scientific">Micractinium conductrix</name>
    <dbReference type="NCBI Taxonomy" id="554055"/>
    <lineage>
        <taxon>Eukaryota</taxon>
        <taxon>Viridiplantae</taxon>
        <taxon>Chlorophyta</taxon>
        <taxon>core chlorophytes</taxon>
        <taxon>Trebouxiophyceae</taxon>
        <taxon>Chlorellales</taxon>
        <taxon>Chlorellaceae</taxon>
        <taxon>Chlorella clade</taxon>
        <taxon>Micractinium</taxon>
    </lineage>
</organism>
<evidence type="ECO:0000256" key="2">
    <source>
        <dbReference type="SAM" id="MobiDB-lite"/>
    </source>
</evidence>
<dbReference type="GO" id="GO:2001070">
    <property type="term" value="F:starch binding"/>
    <property type="evidence" value="ECO:0007669"/>
    <property type="project" value="InterPro"/>
</dbReference>